<evidence type="ECO:0000313" key="3">
    <source>
        <dbReference type="EnsemblProtists" id="EOD18226"/>
    </source>
</evidence>
<organism evidence="3 4">
    <name type="scientific">Emiliania huxleyi (strain CCMP1516)</name>
    <dbReference type="NCBI Taxonomy" id="280463"/>
    <lineage>
        <taxon>Eukaryota</taxon>
        <taxon>Haptista</taxon>
        <taxon>Haptophyta</taxon>
        <taxon>Prymnesiophyceae</taxon>
        <taxon>Isochrysidales</taxon>
        <taxon>Noelaerhabdaceae</taxon>
        <taxon>Emiliania</taxon>
    </lineage>
</organism>
<dbReference type="SMART" id="SM00248">
    <property type="entry name" value="ANK"/>
    <property type="match status" value="2"/>
</dbReference>
<dbReference type="PANTHER" id="PTHR10625:SF26">
    <property type="entry name" value="HISTONE DEACETYLASE DOMAIN-CONTAINING PROTEIN"/>
    <property type="match status" value="1"/>
</dbReference>
<evidence type="ECO:0000259" key="2">
    <source>
        <dbReference type="Pfam" id="PF00850"/>
    </source>
</evidence>
<dbReference type="Gene3D" id="1.25.40.20">
    <property type="entry name" value="Ankyrin repeat-containing domain"/>
    <property type="match status" value="1"/>
</dbReference>
<reference evidence="4" key="1">
    <citation type="journal article" date="2013" name="Nature">
        <title>Pan genome of the phytoplankton Emiliania underpins its global distribution.</title>
        <authorList>
            <person name="Read B.A."/>
            <person name="Kegel J."/>
            <person name="Klute M.J."/>
            <person name="Kuo A."/>
            <person name="Lefebvre S.C."/>
            <person name="Maumus F."/>
            <person name="Mayer C."/>
            <person name="Miller J."/>
            <person name="Monier A."/>
            <person name="Salamov A."/>
            <person name="Young J."/>
            <person name="Aguilar M."/>
            <person name="Claverie J.M."/>
            <person name="Frickenhaus S."/>
            <person name="Gonzalez K."/>
            <person name="Herman E.K."/>
            <person name="Lin Y.C."/>
            <person name="Napier J."/>
            <person name="Ogata H."/>
            <person name="Sarno A.F."/>
            <person name="Shmutz J."/>
            <person name="Schroeder D."/>
            <person name="de Vargas C."/>
            <person name="Verret F."/>
            <person name="von Dassow P."/>
            <person name="Valentin K."/>
            <person name="Van de Peer Y."/>
            <person name="Wheeler G."/>
            <person name="Dacks J.B."/>
            <person name="Delwiche C.F."/>
            <person name="Dyhrman S.T."/>
            <person name="Glockner G."/>
            <person name="John U."/>
            <person name="Richards T."/>
            <person name="Worden A.Z."/>
            <person name="Zhang X."/>
            <person name="Grigoriev I.V."/>
            <person name="Allen A.E."/>
            <person name="Bidle K."/>
            <person name="Borodovsky M."/>
            <person name="Bowler C."/>
            <person name="Brownlee C."/>
            <person name="Cock J.M."/>
            <person name="Elias M."/>
            <person name="Gladyshev V.N."/>
            <person name="Groth M."/>
            <person name="Guda C."/>
            <person name="Hadaegh A."/>
            <person name="Iglesias-Rodriguez M.D."/>
            <person name="Jenkins J."/>
            <person name="Jones B.M."/>
            <person name="Lawson T."/>
            <person name="Leese F."/>
            <person name="Lindquist E."/>
            <person name="Lobanov A."/>
            <person name="Lomsadze A."/>
            <person name="Malik S.B."/>
            <person name="Marsh M.E."/>
            <person name="Mackinder L."/>
            <person name="Mock T."/>
            <person name="Mueller-Roeber B."/>
            <person name="Pagarete A."/>
            <person name="Parker M."/>
            <person name="Probert I."/>
            <person name="Quesneville H."/>
            <person name="Raines C."/>
            <person name="Rensing S.A."/>
            <person name="Riano-Pachon D.M."/>
            <person name="Richier S."/>
            <person name="Rokitta S."/>
            <person name="Shiraiwa Y."/>
            <person name="Soanes D.M."/>
            <person name="van der Giezen M."/>
            <person name="Wahlund T.M."/>
            <person name="Williams B."/>
            <person name="Wilson W."/>
            <person name="Wolfe G."/>
            <person name="Wurch L.L."/>
        </authorList>
    </citation>
    <scope>NUCLEOTIDE SEQUENCE</scope>
</reference>
<protein>
    <recommendedName>
        <fullName evidence="2">Histone deacetylase domain-containing protein</fullName>
    </recommendedName>
</protein>
<dbReference type="PANTHER" id="PTHR10625">
    <property type="entry name" value="HISTONE DEACETYLASE HDAC1-RELATED"/>
    <property type="match status" value="1"/>
</dbReference>
<dbReference type="Proteomes" id="UP000013827">
    <property type="component" value="Unassembled WGS sequence"/>
</dbReference>
<proteinExistence type="predicted"/>
<dbReference type="GO" id="GO:0004407">
    <property type="term" value="F:histone deacetylase activity"/>
    <property type="evidence" value="ECO:0007669"/>
    <property type="project" value="TreeGrafter"/>
</dbReference>
<sequence>MLHRKLVLRNDAELERVLESGRGLEGPSADHFIERVNRPDSTGATPLHAAISSAAIAATVKAAGPKDPWAPDSGEGQLRCLRLLLSSGASVERKYFGRTALHLAAAAILDTAAAAAAAAHAGSTALHLACAAGDSEVVRALLAGGASSSARDGFGRSAAGVAARCGFLDIAEPAKPAIGRVDTDTEVTAHSLVAALHAAGGAVQAVADVCASPRRARNAFCAVRPPGHHAGPRGAVGGQSAGFCLLSTAAIGAAYALACRREVVRRVAILDYDVHHGNGTQECVRNVRPTERVESFSAAGATLRLSRVECKPWLSEEDGDNVFFGSIHGFGEEGGGGGQFYPGSGGPVDQSAEPSVINSPVGLRTPSAQWRRFMSEKLLTPLAAFGPDLVIISAGFDAHAHDPLEAGALLDSDFEWMTAELVGLAERCCDGRLVSLLEGGYQTAGGPLASLGRAAAAHVAALMDPTLVGVPWDARACGERLESGIAAAADRRSKRSRTDVDYTALQAEIEAEEGGGA</sequence>
<name>A0A0D3J3Z1_EMIH1</name>
<dbReference type="InterPro" id="IPR000286">
    <property type="entry name" value="HDACs"/>
</dbReference>
<dbReference type="SUPFAM" id="SSF52768">
    <property type="entry name" value="Arginase/deacetylase"/>
    <property type="match status" value="1"/>
</dbReference>
<dbReference type="KEGG" id="ehx:EMIHUDRAFT_447983"/>
<dbReference type="HOGENOM" id="CLU_527280_0_0_1"/>
<dbReference type="Pfam" id="PF00023">
    <property type="entry name" value="Ank"/>
    <property type="match status" value="1"/>
</dbReference>
<dbReference type="Gene3D" id="3.40.800.20">
    <property type="entry name" value="Histone deacetylase domain"/>
    <property type="match status" value="1"/>
</dbReference>
<dbReference type="PROSITE" id="PS50297">
    <property type="entry name" value="ANK_REP_REGION"/>
    <property type="match status" value="1"/>
</dbReference>
<feature type="repeat" description="ANK" evidence="1">
    <location>
        <begin position="121"/>
        <end position="153"/>
    </location>
</feature>
<dbReference type="eggNOG" id="KOG1343">
    <property type="taxonomic scope" value="Eukaryota"/>
</dbReference>
<dbReference type="RefSeq" id="XP_005770655.1">
    <property type="nucleotide sequence ID" value="XM_005770598.1"/>
</dbReference>
<keyword evidence="4" id="KW-1185">Reference proteome</keyword>
<reference evidence="3" key="2">
    <citation type="submission" date="2024-10" db="UniProtKB">
        <authorList>
            <consortium name="EnsemblProtists"/>
        </authorList>
    </citation>
    <scope>IDENTIFICATION</scope>
</reference>
<dbReference type="GO" id="GO:0005737">
    <property type="term" value="C:cytoplasm"/>
    <property type="evidence" value="ECO:0007669"/>
    <property type="project" value="TreeGrafter"/>
</dbReference>
<dbReference type="GO" id="GO:0040029">
    <property type="term" value="P:epigenetic regulation of gene expression"/>
    <property type="evidence" value="ECO:0007669"/>
    <property type="project" value="TreeGrafter"/>
</dbReference>
<evidence type="ECO:0000313" key="4">
    <source>
        <dbReference type="Proteomes" id="UP000013827"/>
    </source>
</evidence>
<dbReference type="PROSITE" id="PS50088">
    <property type="entry name" value="ANK_REPEAT"/>
    <property type="match status" value="1"/>
</dbReference>
<dbReference type="PRINTS" id="PR01270">
    <property type="entry name" value="HDASUPER"/>
</dbReference>
<dbReference type="Pfam" id="PF00850">
    <property type="entry name" value="Hist_deacetyl"/>
    <property type="match status" value="1"/>
</dbReference>
<dbReference type="InterPro" id="IPR023801">
    <property type="entry name" value="His_deacetylse_dom"/>
</dbReference>
<dbReference type="InterPro" id="IPR023696">
    <property type="entry name" value="Ureohydrolase_dom_sf"/>
</dbReference>
<dbReference type="SUPFAM" id="SSF48403">
    <property type="entry name" value="Ankyrin repeat"/>
    <property type="match status" value="1"/>
</dbReference>
<dbReference type="InterPro" id="IPR002110">
    <property type="entry name" value="Ankyrin_rpt"/>
</dbReference>
<dbReference type="GeneID" id="19046227"/>
<dbReference type="STRING" id="2903.R1E560"/>
<dbReference type="InterPro" id="IPR036770">
    <property type="entry name" value="Ankyrin_rpt-contain_sf"/>
</dbReference>
<dbReference type="AlphaFoldDB" id="A0A0D3J3Z1"/>
<feature type="domain" description="Histone deacetylase" evidence="2">
    <location>
        <begin position="180"/>
        <end position="444"/>
    </location>
</feature>
<evidence type="ECO:0000256" key="1">
    <source>
        <dbReference type="PROSITE-ProRule" id="PRU00023"/>
    </source>
</evidence>
<dbReference type="EnsemblProtists" id="EOD18226">
    <property type="protein sequence ID" value="EOD18226"/>
    <property type="gene ID" value="EMIHUDRAFT_447983"/>
</dbReference>
<dbReference type="InterPro" id="IPR037138">
    <property type="entry name" value="His_deacetylse_dom_sf"/>
</dbReference>
<dbReference type="PaxDb" id="2903-EOD18226"/>
<keyword evidence="1" id="KW-0040">ANK repeat</keyword>
<accession>A0A0D3J3Z1</accession>
<dbReference type="GO" id="GO:0000118">
    <property type="term" value="C:histone deacetylase complex"/>
    <property type="evidence" value="ECO:0007669"/>
    <property type="project" value="TreeGrafter"/>
</dbReference>